<evidence type="ECO:0000256" key="3">
    <source>
        <dbReference type="ARBA" id="ARBA00023125"/>
    </source>
</evidence>
<keyword evidence="3" id="KW-0238">DNA-binding</keyword>
<name>A0A7C9PID8_9BURK</name>
<dbReference type="PANTHER" id="PTHR30204">
    <property type="entry name" value="REDOX-CYCLING DRUG-SENSING TRANSCRIPTIONAL ACTIVATOR SOXR"/>
    <property type="match status" value="1"/>
</dbReference>
<sequence length="367" mass="38709">MSKPEPSAARFRSQAVAQLVDMPVATLRVWERRYGLGCAGRSPAGHRLYTAEDVQRIALMKQLTRQGHAIGTLTDLPLAQLLALQQARQPLPASSSPYATPATIAPTDPAPSRPWRLVVVGSALAQRLRRLHLPGGWQLLGPFEQAEQALHAAQQAQAQPLGRLASALADRAPPAAPPVDWLLALHPLLPGPPDPALQAAAQAWGATRVGVVYGYGHPAARQAHAQAGIPLLRDGSDDAAWVDWLTQGQTAPGHPHHTTPGDASAAAAAAPDAPPALPPPPRFDELTLSALAAEPARLSCECPRHVADLLLQLSRFEAYSAQCAHRDTADAALHAELGRRAGHARVLMEQALQALAHHEGLALPGAG</sequence>
<evidence type="ECO:0000259" key="6">
    <source>
        <dbReference type="PROSITE" id="PS50937"/>
    </source>
</evidence>
<dbReference type="RefSeq" id="WP_163458751.1">
    <property type="nucleotide sequence ID" value="NZ_JAAGOH010000021.1"/>
</dbReference>
<feature type="domain" description="HTH merR-type" evidence="6">
    <location>
        <begin position="16"/>
        <end position="76"/>
    </location>
</feature>
<dbReference type="PROSITE" id="PS50937">
    <property type="entry name" value="HTH_MERR_2"/>
    <property type="match status" value="1"/>
</dbReference>
<comment type="caution">
    <text evidence="7">The sequence shown here is derived from an EMBL/GenBank/DDBJ whole genome shotgun (WGS) entry which is preliminary data.</text>
</comment>
<evidence type="ECO:0000256" key="5">
    <source>
        <dbReference type="SAM" id="MobiDB-lite"/>
    </source>
</evidence>
<dbReference type="InterPro" id="IPR000551">
    <property type="entry name" value="MerR-type_HTH_dom"/>
</dbReference>
<dbReference type="SUPFAM" id="SSF46955">
    <property type="entry name" value="Putative DNA-binding domain"/>
    <property type="match status" value="1"/>
</dbReference>
<feature type="region of interest" description="Disordered" evidence="5">
    <location>
        <begin position="248"/>
        <end position="281"/>
    </location>
</feature>
<organism evidence="7 8">
    <name type="scientific">Ideonella livida</name>
    <dbReference type="NCBI Taxonomy" id="2707176"/>
    <lineage>
        <taxon>Bacteria</taxon>
        <taxon>Pseudomonadati</taxon>
        <taxon>Pseudomonadota</taxon>
        <taxon>Betaproteobacteria</taxon>
        <taxon>Burkholderiales</taxon>
        <taxon>Sphaerotilaceae</taxon>
        <taxon>Ideonella</taxon>
    </lineage>
</organism>
<dbReference type="InterPro" id="IPR009061">
    <property type="entry name" value="DNA-bd_dom_put_sf"/>
</dbReference>
<keyword evidence="1" id="KW-0678">Repressor</keyword>
<dbReference type="CDD" id="cd01104">
    <property type="entry name" value="HTH_MlrA-CarA"/>
    <property type="match status" value="1"/>
</dbReference>
<evidence type="ECO:0000313" key="8">
    <source>
        <dbReference type="Proteomes" id="UP000484255"/>
    </source>
</evidence>
<evidence type="ECO:0000313" key="7">
    <source>
        <dbReference type="EMBL" id="NDY92696.1"/>
    </source>
</evidence>
<dbReference type="AlphaFoldDB" id="A0A7C9PID8"/>
<evidence type="ECO:0000256" key="2">
    <source>
        <dbReference type="ARBA" id="ARBA00023015"/>
    </source>
</evidence>
<dbReference type="SMART" id="SM00422">
    <property type="entry name" value="HTH_MERR"/>
    <property type="match status" value="1"/>
</dbReference>
<dbReference type="Pfam" id="PF13411">
    <property type="entry name" value="MerR_1"/>
    <property type="match status" value="1"/>
</dbReference>
<keyword evidence="8" id="KW-1185">Reference proteome</keyword>
<dbReference type="EMBL" id="JAAGOH010000021">
    <property type="protein sequence ID" value="NDY92696.1"/>
    <property type="molecule type" value="Genomic_DNA"/>
</dbReference>
<gene>
    <name evidence="7" type="ORF">G3A44_16010</name>
</gene>
<reference evidence="7 8" key="1">
    <citation type="submission" date="2020-02" db="EMBL/GenBank/DDBJ databases">
        <title>Ideonella bacterium strain TBM-1.</title>
        <authorList>
            <person name="Chen W.-M."/>
        </authorList>
    </citation>
    <scope>NUCLEOTIDE SEQUENCE [LARGE SCALE GENOMIC DNA]</scope>
    <source>
        <strain evidence="7 8">TBM-1</strain>
    </source>
</reference>
<dbReference type="Proteomes" id="UP000484255">
    <property type="component" value="Unassembled WGS sequence"/>
</dbReference>
<dbReference type="PANTHER" id="PTHR30204:SF69">
    <property type="entry name" value="MERR-FAMILY TRANSCRIPTIONAL REGULATOR"/>
    <property type="match status" value="1"/>
</dbReference>
<evidence type="ECO:0000256" key="1">
    <source>
        <dbReference type="ARBA" id="ARBA00022491"/>
    </source>
</evidence>
<dbReference type="InterPro" id="IPR047057">
    <property type="entry name" value="MerR_fam"/>
</dbReference>
<accession>A0A7C9PID8</accession>
<evidence type="ECO:0000256" key="4">
    <source>
        <dbReference type="ARBA" id="ARBA00023163"/>
    </source>
</evidence>
<keyword evidence="2" id="KW-0805">Transcription regulation</keyword>
<dbReference type="GO" id="GO:0003700">
    <property type="term" value="F:DNA-binding transcription factor activity"/>
    <property type="evidence" value="ECO:0007669"/>
    <property type="project" value="InterPro"/>
</dbReference>
<dbReference type="GO" id="GO:0003677">
    <property type="term" value="F:DNA binding"/>
    <property type="evidence" value="ECO:0007669"/>
    <property type="project" value="UniProtKB-KW"/>
</dbReference>
<feature type="compositionally biased region" description="Pro residues" evidence="5">
    <location>
        <begin position="272"/>
        <end position="281"/>
    </location>
</feature>
<dbReference type="Gene3D" id="1.10.1660.10">
    <property type="match status" value="1"/>
</dbReference>
<keyword evidence="4" id="KW-0804">Transcription</keyword>
<protein>
    <submittedName>
        <fullName evidence="7">MerR family transcriptional regulator</fullName>
    </submittedName>
</protein>
<proteinExistence type="predicted"/>